<feature type="transmembrane region" description="Helical" evidence="1">
    <location>
        <begin position="38"/>
        <end position="62"/>
    </location>
</feature>
<keyword evidence="1" id="KW-0472">Membrane</keyword>
<name>A0A3B1E0N2_9ZZZZ</name>
<dbReference type="SUPFAM" id="SSF103473">
    <property type="entry name" value="MFS general substrate transporter"/>
    <property type="match status" value="1"/>
</dbReference>
<feature type="transmembrane region" description="Helical" evidence="1">
    <location>
        <begin position="83"/>
        <end position="102"/>
    </location>
</feature>
<dbReference type="AlphaFoldDB" id="A0A3B1E0N2"/>
<dbReference type="GO" id="GO:0022857">
    <property type="term" value="F:transmembrane transporter activity"/>
    <property type="evidence" value="ECO:0007669"/>
    <property type="project" value="InterPro"/>
</dbReference>
<feature type="domain" description="Major facilitator superfamily (MFS) profile" evidence="2">
    <location>
        <begin position="179"/>
        <end position="410"/>
    </location>
</feature>
<protein>
    <recommendedName>
        <fullName evidence="2">Major facilitator superfamily (MFS) profile domain-containing protein</fullName>
    </recommendedName>
</protein>
<dbReference type="InterPro" id="IPR036259">
    <property type="entry name" value="MFS_trans_sf"/>
</dbReference>
<dbReference type="InterPro" id="IPR052528">
    <property type="entry name" value="Sugar_transport-like"/>
</dbReference>
<feature type="transmembrane region" description="Helical" evidence="1">
    <location>
        <begin position="108"/>
        <end position="131"/>
    </location>
</feature>
<evidence type="ECO:0000256" key="1">
    <source>
        <dbReference type="SAM" id="Phobius"/>
    </source>
</evidence>
<feature type="transmembrane region" description="Helical" evidence="1">
    <location>
        <begin position="176"/>
        <end position="197"/>
    </location>
</feature>
<dbReference type="EMBL" id="UOYO01000013">
    <property type="protein sequence ID" value="VAY86497.1"/>
    <property type="molecule type" value="Genomic_DNA"/>
</dbReference>
<evidence type="ECO:0000313" key="3">
    <source>
        <dbReference type="EMBL" id="VAY86497.1"/>
    </source>
</evidence>
<organism evidence="3">
    <name type="scientific">hydrothermal vent metagenome</name>
    <dbReference type="NCBI Taxonomy" id="652676"/>
    <lineage>
        <taxon>unclassified sequences</taxon>
        <taxon>metagenomes</taxon>
        <taxon>ecological metagenomes</taxon>
    </lineage>
</organism>
<dbReference type="InterPro" id="IPR020846">
    <property type="entry name" value="MFS_dom"/>
</dbReference>
<feature type="transmembrane region" description="Helical" evidence="1">
    <location>
        <begin position="152"/>
        <end position="170"/>
    </location>
</feature>
<reference evidence="3" key="1">
    <citation type="submission" date="2018-10" db="EMBL/GenBank/DDBJ databases">
        <authorList>
            <person name="Aoki K."/>
        </authorList>
    </citation>
    <scope>NUCLEOTIDE SEQUENCE</scope>
</reference>
<feature type="transmembrane region" description="Helical" evidence="1">
    <location>
        <begin position="358"/>
        <end position="378"/>
    </location>
</feature>
<sequence>MPKSKNKKSNHKKNILHGFFLSIGTTIAEPHTILPLMVSYFGGGSVLIGFFSSLLRGGAIIVQLYAAFHAQSYPRMIPYFRRVLITRFFSWFFIGVAILLLGQNNHTLTLWAIGIGLFIFSFSAGFGAIYFREIIAKVFTHKFRGHTMSVRQFFSGFGALMSGVGTAYILESYSPPFSFGILFIISAFLMGFGYLAIGTIDEPIKENILQKEKSFKLFLNNAFTILKKDNQLRIQILTFLLAYSYLFSLPFIILDAQRKTELTGYAIGFLITSQMVGAMFSNIVWGKLSSNGLNKLISNVTIFMTILAVVLSFFSTSLYMYMFIFFIVGASMDGTRISSGNLLLILAPEEQRPIYSALQTNIVSFGMFFSIIGGVLLSLTNYDILYGFTVVCLILSFILSFKLQDEKILT</sequence>
<keyword evidence="1" id="KW-0812">Transmembrane</keyword>
<gene>
    <name evidence="3" type="ORF">MNB_ARC-1_175</name>
</gene>
<accession>A0A3B1E0N2</accession>
<dbReference type="PANTHER" id="PTHR23526">
    <property type="entry name" value="INTEGRAL MEMBRANE TRANSPORT PROTEIN-RELATED"/>
    <property type="match status" value="1"/>
</dbReference>
<feature type="transmembrane region" description="Helical" evidence="1">
    <location>
        <begin position="265"/>
        <end position="284"/>
    </location>
</feature>
<proteinExistence type="predicted"/>
<dbReference type="PROSITE" id="PS50850">
    <property type="entry name" value="MFS"/>
    <property type="match status" value="1"/>
</dbReference>
<feature type="transmembrane region" description="Helical" evidence="1">
    <location>
        <begin position="234"/>
        <end position="253"/>
    </location>
</feature>
<keyword evidence="1" id="KW-1133">Transmembrane helix</keyword>
<dbReference type="Pfam" id="PF07690">
    <property type="entry name" value="MFS_1"/>
    <property type="match status" value="1"/>
</dbReference>
<dbReference type="Gene3D" id="1.20.1250.20">
    <property type="entry name" value="MFS general substrate transporter like domains"/>
    <property type="match status" value="2"/>
</dbReference>
<feature type="transmembrane region" description="Helical" evidence="1">
    <location>
        <begin position="384"/>
        <end position="401"/>
    </location>
</feature>
<evidence type="ECO:0000259" key="2">
    <source>
        <dbReference type="PROSITE" id="PS50850"/>
    </source>
</evidence>
<dbReference type="PANTHER" id="PTHR23526:SF1">
    <property type="entry name" value="MAJOR FACILITATOR SUPERFAMILY MFS_1"/>
    <property type="match status" value="1"/>
</dbReference>
<dbReference type="InterPro" id="IPR011701">
    <property type="entry name" value="MFS"/>
</dbReference>